<proteinExistence type="predicted"/>
<keyword evidence="2" id="KW-1185">Reference proteome</keyword>
<gene>
    <name evidence="1" type="ORF">TRIADDRAFT_61638</name>
</gene>
<accession>B3SBJ5</accession>
<dbReference type="EMBL" id="DS985265">
    <property type="protein sequence ID" value="EDV19866.1"/>
    <property type="molecule type" value="Genomic_DNA"/>
</dbReference>
<evidence type="ECO:0000313" key="2">
    <source>
        <dbReference type="Proteomes" id="UP000009022"/>
    </source>
</evidence>
<dbReference type="InParanoid" id="B3SBJ5"/>
<sequence>MATWVGIMWYINCSFSYSDLLEFSNCLQEKSQEENYFRTELEDVLKKHLTNYSVCLDEQFSLISKALEKFLKKKEMKYTVSDEVDEGQLPIAYSMIIIFLTKKLVETVEEYRENSRINYDNDDEKAMIIFFWITVLERLRKHKNSIDIILIKDSKLDSSIMVQNGNKILGLDDLPIYDIQSKKDQNQILNCLTHTTRGDKNWKISSAV</sequence>
<dbReference type="GeneID" id="6758821"/>
<name>B3SBJ5_TRIAD</name>
<dbReference type="Proteomes" id="UP000009022">
    <property type="component" value="Unassembled WGS sequence"/>
</dbReference>
<dbReference type="CTD" id="6758821"/>
<dbReference type="RefSeq" id="XP_002117608.1">
    <property type="nucleotide sequence ID" value="XM_002117572.1"/>
</dbReference>
<evidence type="ECO:0000313" key="1">
    <source>
        <dbReference type="EMBL" id="EDV19866.1"/>
    </source>
</evidence>
<organism evidence="1 2">
    <name type="scientific">Trichoplax adhaerens</name>
    <name type="common">Trichoplax reptans</name>
    <dbReference type="NCBI Taxonomy" id="10228"/>
    <lineage>
        <taxon>Eukaryota</taxon>
        <taxon>Metazoa</taxon>
        <taxon>Placozoa</taxon>
        <taxon>Uniplacotomia</taxon>
        <taxon>Trichoplacea</taxon>
        <taxon>Trichoplacidae</taxon>
        <taxon>Trichoplax</taxon>
    </lineage>
</organism>
<dbReference type="AlphaFoldDB" id="B3SBJ5"/>
<reference evidence="1 2" key="1">
    <citation type="journal article" date="2008" name="Nature">
        <title>The Trichoplax genome and the nature of placozoans.</title>
        <authorList>
            <person name="Srivastava M."/>
            <person name="Begovic E."/>
            <person name="Chapman J."/>
            <person name="Putnam N.H."/>
            <person name="Hellsten U."/>
            <person name="Kawashima T."/>
            <person name="Kuo A."/>
            <person name="Mitros T."/>
            <person name="Salamov A."/>
            <person name="Carpenter M.L."/>
            <person name="Signorovitch A.Y."/>
            <person name="Moreno M.A."/>
            <person name="Kamm K."/>
            <person name="Grimwood J."/>
            <person name="Schmutz J."/>
            <person name="Shapiro H."/>
            <person name="Grigoriev I.V."/>
            <person name="Buss L.W."/>
            <person name="Schierwater B."/>
            <person name="Dellaporta S.L."/>
            <person name="Rokhsar D.S."/>
        </authorList>
    </citation>
    <scope>NUCLEOTIDE SEQUENCE [LARGE SCALE GENOMIC DNA]</scope>
    <source>
        <strain evidence="1 2">Grell-BS-1999</strain>
    </source>
</reference>
<dbReference type="HOGENOM" id="CLU_1322432_0_0_1"/>
<dbReference type="KEGG" id="tad:TRIADDRAFT_61638"/>
<protein>
    <submittedName>
        <fullName evidence="1">Uncharacterized protein</fullName>
    </submittedName>
</protein>